<dbReference type="EMBL" id="CAADFA010000001">
    <property type="protein sequence ID" value="VFJ43363.1"/>
    <property type="molecule type" value="Genomic_DNA"/>
</dbReference>
<sequence length="84" mass="9422">MGALIFIFALSKKCTRPAGGEEWFLGGRMAVFGRRMRQAKDWLREILVDIKLTERERITVVNSDDALAIMRKCSCEKIGSTGTA</sequence>
<evidence type="ECO:0000313" key="3">
    <source>
        <dbReference type="EMBL" id="VFK05514.1"/>
    </source>
</evidence>
<dbReference type="AlphaFoldDB" id="A0A450RW59"/>
<protein>
    <submittedName>
        <fullName evidence="2">Uncharacterized protein</fullName>
    </submittedName>
</protein>
<evidence type="ECO:0000313" key="1">
    <source>
        <dbReference type="EMBL" id="VFJ42639.1"/>
    </source>
</evidence>
<dbReference type="EMBL" id="CAADEZ010000001">
    <property type="protein sequence ID" value="VFJ42639.1"/>
    <property type="molecule type" value="Genomic_DNA"/>
</dbReference>
<proteinExistence type="predicted"/>
<gene>
    <name evidence="1" type="ORF">BECKFM1743A_GA0114220_1000119</name>
    <name evidence="3" type="ORF">BECKFM1743B_GA0114221_1000119</name>
    <name evidence="2" type="ORF">BECKFM1743C_GA0114222_1000119</name>
</gene>
<name>A0A450RW59_9GAMM</name>
<organism evidence="2">
    <name type="scientific">Candidatus Kentrum sp. FM</name>
    <dbReference type="NCBI Taxonomy" id="2126340"/>
    <lineage>
        <taxon>Bacteria</taxon>
        <taxon>Pseudomonadati</taxon>
        <taxon>Pseudomonadota</taxon>
        <taxon>Gammaproteobacteria</taxon>
        <taxon>Candidatus Kentrum</taxon>
    </lineage>
</organism>
<accession>A0A450RW59</accession>
<dbReference type="EMBL" id="CAADFL010000001">
    <property type="protein sequence ID" value="VFK05514.1"/>
    <property type="molecule type" value="Genomic_DNA"/>
</dbReference>
<evidence type="ECO:0000313" key="2">
    <source>
        <dbReference type="EMBL" id="VFJ43363.1"/>
    </source>
</evidence>
<reference evidence="2" key="1">
    <citation type="submission" date="2019-02" db="EMBL/GenBank/DDBJ databases">
        <authorList>
            <person name="Gruber-Vodicka R. H."/>
            <person name="Seah K. B. B."/>
        </authorList>
    </citation>
    <scope>NUCLEOTIDE SEQUENCE</scope>
    <source>
        <strain evidence="1">BECK_BZ163</strain>
        <strain evidence="3">BECK_BZ164</strain>
        <strain evidence="2">BECK_BZ165</strain>
    </source>
</reference>